<keyword evidence="2" id="KW-1185">Reference proteome</keyword>
<organism evidence="1 2">
    <name type="scientific">Clostridium lentum</name>
    <dbReference type="NCBI Taxonomy" id="2763037"/>
    <lineage>
        <taxon>Bacteria</taxon>
        <taxon>Bacillati</taxon>
        <taxon>Bacillota</taxon>
        <taxon>Clostridia</taxon>
        <taxon>Eubacteriales</taxon>
        <taxon>Clostridiaceae</taxon>
        <taxon>Clostridium</taxon>
    </lineage>
</organism>
<accession>A0A8I0A4X2</accession>
<gene>
    <name evidence="1" type="ORF">H8R92_03340</name>
</gene>
<reference evidence="1" key="1">
    <citation type="submission" date="2020-08" db="EMBL/GenBank/DDBJ databases">
        <title>Genome public.</title>
        <authorList>
            <person name="Liu C."/>
            <person name="Sun Q."/>
        </authorList>
    </citation>
    <scope>NUCLEOTIDE SEQUENCE</scope>
    <source>
        <strain evidence="1">NSJ-42</strain>
    </source>
</reference>
<evidence type="ECO:0000313" key="2">
    <source>
        <dbReference type="Proteomes" id="UP000662088"/>
    </source>
</evidence>
<comment type="caution">
    <text evidence="1">The sequence shown here is derived from an EMBL/GenBank/DDBJ whole genome shotgun (WGS) entry which is preliminary data.</text>
</comment>
<proteinExistence type="predicted"/>
<dbReference type="Proteomes" id="UP000662088">
    <property type="component" value="Unassembled WGS sequence"/>
</dbReference>
<name>A0A8I0A4X2_9CLOT</name>
<dbReference type="EMBL" id="JACOOQ010000004">
    <property type="protein sequence ID" value="MBC5639479.1"/>
    <property type="molecule type" value="Genomic_DNA"/>
</dbReference>
<protein>
    <submittedName>
        <fullName evidence="1">Uncharacterized protein</fullName>
    </submittedName>
</protein>
<sequence>MFNKEIDKMISYLKKEKDCIEISEENIYLEEKSKDGEAELKLMVNNPCIVFKQVDKNLNSYLHYKRCADSIIFEKVNDTWILHILEFKKTVKSKEWNGIKEQFLGGFLNARSLAGYLGINIDYNNIKLYTCFRNDKIRAQRAATLIELRSQVGKSLKNTEVDDWESGQVELYAFNKLKCEHSRIILDKDTGGGSYSLF</sequence>
<evidence type="ECO:0000313" key="1">
    <source>
        <dbReference type="EMBL" id="MBC5639479.1"/>
    </source>
</evidence>
<dbReference type="RefSeq" id="WP_186834745.1">
    <property type="nucleotide sequence ID" value="NZ_JACOOQ010000004.1"/>
</dbReference>
<dbReference type="AlphaFoldDB" id="A0A8I0A4X2"/>